<feature type="non-terminal residue" evidence="20">
    <location>
        <position position="1083"/>
    </location>
</feature>
<keyword evidence="9 15" id="KW-0863">Zinc-finger</keyword>
<evidence type="ECO:0000256" key="14">
    <source>
        <dbReference type="ARBA" id="ARBA00068876"/>
    </source>
</evidence>
<keyword evidence="6" id="KW-0963">Cytoplasm</keyword>
<sequence length="1083" mass="121012">GAGGKGVWGQLGSELQEVAEDMNDPNYDSDSLDNGDIELKSVIPQVSEEELQKLVEPIILEYFENGDAYEACLALDEINSGSKRFMIAQFAVEMAMDHKPSHREMTSVLISDLYGRLLSQRDICKAFDALIKNLPDLILDTPDAALVLGNFLARAIADDCIPPKFIQTLKEKADTDNAKQALSRAETLLSIKHGLVRLDNVWGVGGGLRPVKYLIRQMNLLLQEYLSSGDLQEATRCLQDLEVPHFHHELVYEAVVMVLEAINHHTDEAMCKLLKSLSNAIIITEDMMERGFLRVYEDMPDICLDVPLAYTVLERFVERCHKAGFLSEDLVRKMPTRGRKRFVSEERAFWSSGLTTPNHSSNIMSEVSAKKKSVPRTYGGRSGKKIKPEPDDASDDMVDGTAENEELEAPLSPAPRTSLRVRKLPLASDSNEANEESDSGNSKKKAKAAVNNNNNQGSGKGAGRKPVTPKNVVGTSEKDGNGEEEEDLNASGGDVGLSPSIPLNNSKCNHCFKVFPTQASLKIHLKTCSAMTTDGNIGITIDQGLIVPDPLELHENNVIGAENSVMEAGSYAAEMPVGKCHCCGEDIDGAHENGEFSCHDCNKQFKLKSSLERHRRVIHAEGDTYSCPECNARCPDKGTLARHMYTHTGLKPYECERCNIKFSRKYHLDRHVLQSGCDGNARPQYPCQVCGRMFNRKDNLREHLRAHAGQVKRKRTYTCEMCEKEFQGTTLLQIHMRTHTGEKPYACSYCPKVFPSSSAMKKHTRIHTGEKPYECKECYAKFTAKETLNRHMRTHTGNKPHSCKYCGKTFIQLSQLRAHIFHHTGENGYTCEICSKAFNRKTRLDLHVKYVHEGAKPFECTECNKTFVRREDMARHTVLHSGLKAHKCPICDKSFAMKSSLKIHLLTHTKEPPRSCDECGRAFIRQDCLLRHMRTKHRDMLEEILAEAEKKKLQAQLLVAANENNEGGEVEGPTRTVPIPAKHVLEDGALADSVRELLTLLVDEATLRAFGWPDAPVDQLLEAVIRRCGHPPAGSDDLPYSDRLRHNAKLLFTVVIDDTAVKTLLNNQTVDEVILHVLRLAKS</sequence>
<dbReference type="FunFam" id="3.30.160.60:FF:003288">
    <property type="entry name" value="Uncharacterized protein"/>
    <property type="match status" value="1"/>
</dbReference>
<keyword evidence="16" id="KW-0175">Coiled coil</keyword>
<evidence type="ECO:0000256" key="17">
    <source>
        <dbReference type="SAM" id="MobiDB-lite"/>
    </source>
</evidence>
<evidence type="ECO:0000256" key="2">
    <source>
        <dbReference type="ARBA" id="ARBA00004496"/>
    </source>
</evidence>
<dbReference type="GO" id="GO:0005634">
    <property type="term" value="C:nucleus"/>
    <property type="evidence" value="ECO:0007669"/>
    <property type="project" value="UniProtKB-SubCell"/>
</dbReference>
<dbReference type="FunFam" id="3.30.160.60:FF:000446">
    <property type="entry name" value="Zinc finger protein"/>
    <property type="match status" value="3"/>
</dbReference>
<accession>A0AAE1H3S3</accession>
<feature type="domain" description="C2H2-type" evidence="18">
    <location>
        <begin position="625"/>
        <end position="652"/>
    </location>
</feature>
<keyword evidence="10" id="KW-0862">Zinc</keyword>
<name>A0AAE1H3S3_9NEOP</name>
<keyword evidence="7" id="KW-0479">Metal-binding</keyword>
<comment type="subcellular location">
    <subcellularLocation>
        <location evidence="2">Cytoplasm</location>
    </subcellularLocation>
    <subcellularLocation>
        <location evidence="1">Nucleus</location>
    </subcellularLocation>
</comment>
<evidence type="ECO:0000256" key="10">
    <source>
        <dbReference type="ARBA" id="ARBA00022833"/>
    </source>
</evidence>
<evidence type="ECO:0000259" key="19">
    <source>
        <dbReference type="PROSITE" id="PS51366"/>
    </source>
</evidence>
<dbReference type="GO" id="GO:0005737">
    <property type="term" value="C:cytoplasm"/>
    <property type="evidence" value="ECO:0007669"/>
    <property type="project" value="UniProtKB-SubCell"/>
</dbReference>
<feature type="domain" description="C2H2-type" evidence="18">
    <location>
        <begin position="858"/>
        <end position="885"/>
    </location>
</feature>
<evidence type="ECO:0000256" key="6">
    <source>
        <dbReference type="ARBA" id="ARBA00022490"/>
    </source>
</evidence>
<feature type="domain" description="C2H2-type" evidence="18">
    <location>
        <begin position="745"/>
        <end position="772"/>
    </location>
</feature>
<keyword evidence="8" id="KW-0677">Repeat</keyword>
<reference evidence="20" key="2">
    <citation type="journal article" date="2023" name="BMC Genomics">
        <title>Pest status, molecular evolution, and epigenetic factors derived from the genome assembly of Frankliniella fusca, a thysanopteran phytovirus vector.</title>
        <authorList>
            <person name="Catto M.A."/>
            <person name="Labadie P.E."/>
            <person name="Jacobson A.L."/>
            <person name="Kennedy G.G."/>
            <person name="Srinivasan R."/>
            <person name="Hunt B.G."/>
        </authorList>
    </citation>
    <scope>NUCLEOTIDE SEQUENCE</scope>
    <source>
        <strain evidence="20">PL_HMW_Pooled</strain>
    </source>
</reference>
<feature type="domain" description="C2H2-type" evidence="18">
    <location>
        <begin position="886"/>
        <end position="913"/>
    </location>
</feature>
<feature type="domain" description="C2H2-type" evidence="18">
    <location>
        <begin position="717"/>
        <end position="744"/>
    </location>
</feature>
<dbReference type="FunFam" id="3.30.160.60:FF:000145">
    <property type="entry name" value="Zinc finger protein 574"/>
    <property type="match status" value="1"/>
</dbReference>
<evidence type="ECO:0000256" key="1">
    <source>
        <dbReference type="ARBA" id="ARBA00004123"/>
    </source>
</evidence>
<evidence type="ECO:0000313" key="20">
    <source>
        <dbReference type="EMBL" id="KAK3914380.1"/>
    </source>
</evidence>
<dbReference type="EMBL" id="JAHWGI010000376">
    <property type="protein sequence ID" value="KAK3914380.1"/>
    <property type="molecule type" value="Genomic_DNA"/>
</dbReference>
<evidence type="ECO:0000256" key="3">
    <source>
        <dbReference type="ARBA" id="ARBA00005497"/>
    </source>
</evidence>
<comment type="caution">
    <text evidence="20">The sequence shown here is derived from an EMBL/GenBank/DDBJ whole genome shotgun (WGS) entry which is preliminary data.</text>
</comment>
<organism evidence="20 21">
    <name type="scientific">Frankliniella fusca</name>
    <dbReference type="NCBI Taxonomy" id="407009"/>
    <lineage>
        <taxon>Eukaryota</taxon>
        <taxon>Metazoa</taxon>
        <taxon>Ecdysozoa</taxon>
        <taxon>Arthropoda</taxon>
        <taxon>Hexapoda</taxon>
        <taxon>Insecta</taxon>
        <taxon>Pterygota</taxon>
        <taxon>Neoptera</taxon>
        <taxon>Paraneoptera</taxon>
        <taxon>Thysanoptera</taxon>
        <taxon>Terebrantia</taxon>
        <taxon>Thripoidea</taxon>
        <taxon>Thripidae</taxon>
        <taxon>Frankliniella</taxon>
    </lineage>
</organism>
<proteinExistence type="inferred from homology"/>
<dbReference type="SMART" id="SM00355">
    <property type="entry name" value="ZnF_C2H2"/>
    <property type="match status" value="13"/>
</dbReference>
<evidence type="ECO:0000256" key="12">
    <source>
        <dbReference type="ARBA" id="ARBA00023163"/>
    </source>
</evidence>
<dbReference type="Gene3D" id="3.30.160.60">
    <property type="entry name" value="Classic Zinc Finger"/>
    <property type="match status" value="12"/>
</dbReference>
<dbReference type="GO" id="GO:0008270">
    <property type="term" value="F:zinc ion binding"/>
    <property type="evidence" value="ECO:0007669"/>
    <property type="project" value="UniProtKB-KW"/>
</dbReference>
<evidence type="ECO:0000256" key="16">
    <source>
        <dbReference type="SAM" id="Coils"/>
    </source>
</evidence>
<dbReference type="PANTHER" id="PTHR47772:SF12">
    <property type="entry name" value="RB-ASSOCIATED KRAB ZINC FINGER-RELATED"/>
    <property type="match status" value="1"/>
</dbReference>
<feature type="coiled-coil region" evidence="16">
    <location>
        <begin position="938"/>
        <end position="965"/>
    </location>
</feature>
<dbReference type="FunFam" id="1.25.40.180:FF:000009">
    <property type="entry name" value="programmed cell death protein 4"/>
    <property type="match status" value="1"/>
</dbReference>
<evidence type="ECO:0000256" key="7">
    <source>
        <dbReference type="ARBA" id="ARBA00022723"/>
    </source>
</evidence>
<dbReference type="InterPro" id="IPR016024">
    <property type="entry name" value="ARM-type_fold"/>
</dbReference>
<evidence type="ECO:0000259" key="18">
    <source>
        <dbReference type="PROSITE" id="PS50157"/>
    </source>
</evidence>
<feature type="domain" description="MI" evidence="19">
    <location>
        <begin position="213"/>
        <end position="336"/>
    </location>
</feature>
<evidence type="ECO:0000256" key="13">
    <source>
        <dbReference type="ARBA" id="ARBA00023242"/>
    </source>
</evidence>
<evidence type="ECO:0000256" key="9">
    <source>
        <dbReference type="ARBA" id="ARBA00022771"/>
    </source>
</evidence>
<feature type="compositionally biased region" description="Acidic residues" evidence="17">
    <location>
        <begin position="391"/>
        <end position="408"/>
    </location>
</feature>
<feature type="domain" description="C2H2-type" evidence="18">
    <location>
        <begin position="685"/>
        <end position="712"/>
    </location>
</feature>
<evidence type="ECO:0000256" key="4">
    <source>
        <dbReference type="ARBA" id="ARBA00006991"/>
    </source>
</evidence>
<dbReference type="PROSITE" id="PS50157">
    <property type="entry name" value="ZINC_FINGER_C2H2_2"/>
    <property type="match status" value="12"/>
</dbReference>
<dbReference type="Pfam" id="PF00096">
    <property type="entry name" value="zf-C2H2"/>
    <property type="match status" value="11"/>
</dbReference>
<dbReference type="PROSITE" id="PS00028">
    <property type="entry name" value="ZINC_FINGER_C2H2_1"/>
    <property type="match status" value="11"/>
</dbReference>
<feature type="region of interest" description="Disordered" evidence="17">
    <location>
        <begin position="360"/>
        <end position="497"/>
    </location>
</feature>
<evidence type="ECO:0000256" key="15">
    <source>
        <dbReference type="PROSITE-ProRule" id="PRU00042"/>
    </source>
</evidence>
<keyword evidence="12" id="KW-0804">Transcription</keyword>
<dbReference type="Pfam" id="PF02847">
    <property type="entry name" value="MA3"/>
    <property type="match status" value="2"/>
</dbReference>
<dbReference type="PANTHER" id="PTHR47772">
    <property type="entry name" value="ZINC FINGER PROTEIN 200"/>
    <property type="match status" value="1"/>
</dbReference>
<dbReference type="InterPro" id="IPR050636">
    <property type="entry name" value="C2H2-ZF_domain-containing"/>
</dbReference>
<reference evidence="20" key="1">
    <citation type="submission" date="2021-07" db="EMBL/GenBank/DDBJ databases">
        <authorList>
            <person name="Catto M.A."/>
            <person name="Jacobson A."/>
            <person name="Kennedy G."/>
            <person name="Labadie P."/>
            <person name="Hunt B.G."/>
            <person name="Srinivasan R."/>
        </authorList>
    </citation>
    <scope>NUCLEOTIDE SEQUENCE</scope>
    <source>
        <strain evidence="20">PL_HMW_Pooled</strain>
        <tissue evidence="20">Head</tissue>
    </source>
</reference>
<dbReference type="Gene3D" id="1.25.40.180">
    <property type="match status" value="2"/>
</dbReference>
<dbReference type="FunFam" id="3.30.160.60:FF:002343">
    <property type="entry name" value="Zinc finger protein 33A"/>
    <property type="match status" value="2"/>
</dbReference>
<dbReference type="Proteomes" id="UP001219518">
    <property type="component" value="Unassembled WGS sequence"/>
</dbReference>
<evidence type="ECO:0000256" key="5">
    <source>
        <dbReference type="ARBA" id="ARBA00014414"/>
    </source>
</evidence>
<comment type="similarity">
    <text evidence="3">Belongs to the PDCD4 family.</text>
</comment>
<feature type="domain" description="C2H2-type" evidence="18">
    <location>
        <begin position="653"/>
        <end position="683"/>
    </location>
</feature>
<dbReference type="InterPro" id="IPR003891">
    <property type="entry name" value="Initiation_fac_eIF4g_MI"/>
</dbReference>
<keyword evidence="11" id="KW-0805">Transcription regulation</keyword>
<dbReference type="FunFam" id="1.25.40.180:FF:000008">
    <property type="entry name" value="Programmed cell death protein 4"/>
    <property type="match status" value="1"/>
</dbReference>
<feature type="compositionally biased region" description="Low complexity" evidence="17">
    <location>
        <begin position="448"/>
        <end position="457"/>
    </location>
</feature>
<dbReference type="PROSITE" id="PS51366">
    <property type="entry name" value="MI"/>
    <property type="match status" value="2"/>
</dbReference>
<keyword evidence="21" id="KW-1185">Reference proteome</keyword>
<dbReference type="SMART" id="SM00544">
    <property type="entry name" value="MA3"/>
    <property type="match status" value="2"/>
</dbReference>
<feature type="domain" description="C2H2-type" evidence="18">
    <location>
        <begin position="596"/>
        <end position="624"/>
    </location>
</feature>
<dbReference type="FunFam" id="3.30.160.60:FF:000100">
    <property type="entry name" value="Zinc finger 45-like"/>
    <property type="match status" value="1"/>
</dbReference>
<evidence type="ECO:0000256" key="11">
    <source>
        <dbReference type="ARBA" id="ARBA00023015"/>
    </source>
</evidence>
<feature type="domain" description="C2H2-type" evidence="18">
    <location>
        <begin position="773"/>
        <end position="800"/>
    </location>
</feature>
<dbReference type="GO" id="GO:0006355">
    <property type="term" value="P:regulation of DNA-templated transcription"/>
    <property type="evidence" value="ECO:0007669"/>
    <property type="project" value="UniProtKB-ARBA"/>
</dbReference>
<dbReference type="AlphaFoldDB" id="A0AAE1H3S3"/>
<evidence type="ECO:0000256" key="8">
    <source>
        <dbReference type="ARBA" id="ARBA00022737"/>
    </source>
</evidence>
<evidence type="ECO:0000313" key="21">
    <source>
        <dbReference type="Proteomes" id="UP001219518"/>
    </source>
</evidence>
<dbReference type="SUPFAM" id="SSF48371">
    <property type="entry name" value="ARM repeat"/>
    <property type="match status" value="2"/>
</dbReference>
<feature type="domain" description="MI" evidence="19">
    <location>
        <begin position="50"/>
        <end position="171"/>
    </location>
</feature>
<dbReference type="InterPro" id="IPR036236">
    <property type="entry name" value="Znf_C2H2_sf"/>
</dbReference>
<feature type="domain" description="C2H2-type" evidence="18">
    <location>
        <begin position="914"/>
        <end position="937"/>
    </location>
</feature>
<comment type="similarity">
    <text evidence="4">Belongs to the krueppel C2H2-type zinc-finger protein family.</text>
</comment>
<dbReference type="SUPFAM" id="SSF57667">
    <property type="entry name" value="beta-beta-alpha zinc fingers"/>
    <property type="match status" value="7"/>
</dbReference>
<dbReference type="InterPro" id="IPR013087">
    <property type="entry name" value="Znf_C2H2_type"/>
</dbReference>
<dbReference type="FunFam" id="3.30.160.60:FF:000264">
    <property type="entry name" value="Zinc finger protein 236"/>
    <property type="match status" value="1"/>
</dbReference>
<feature type="domain" description="C2H2-type" evidence="18">
    <location>
        <begin position="829"/>
        <end position="857"/>
    </location>
</feature>
<protein>
    <recommendedName>
        <fullName evidence="5">Programmed cell death protein 4</fullName>
    </recommendedName>
    <alternativeName>
        <fullName evidence="14">Zinc finger protein 865</fullName>
    </alternativeName>
</protein>
<keyword evidence="13" id="KW-0539">Nucleus</keyword>
<gene>
    <name evidence="20" type="ORF">KUF71_023781</name>
</gene>
<feature type="domain" description="C2H2-type" evidence="18">
    <location>
        <begin position="801"/>
        <end position="828"/>
    </location>
</feature>